<keyword evidence="5" id="KW-1185">Reference proteome</keyword>
<gene>
    <name evidence="4" type="ORF">Ccrd_011766</name>
</gene>
<sequence>MEQAFKSSLRSKERPTLSTFNSMITNYRKARLSEKANLVFQKITDMGYMPNFITSYTNANIKELLQKLLKHMDRYDIVPNKRFFIDALGGLGSSNRDSIPTKVNLRIPADKETTHSSSISADEIIK</sequence>
<protein>
    <submittedName>
        <fullName evidence="4">Pentatricopeptide repeat-containing protein</fullName>
    </submittedName>
</protein>
<dbReference type="Proteomes" id="UP000243975">
    <property type="component" value="Unassembled WGS sequence"/>
</dbReference>
<name>A0A103YIR6_CYNCS</name>
<dbReference type="STRING" id="59895.A0A103YIR6"/>
<evidence type="ECO:0000256" key="1">
    <source>
        <dbReference type="ARBA" id="ARBA00007626"/>
    </source>
</evidence>
<dbReference type="PANTHER" id="PTHR47874:SF5">
    <property type="entry name" value="PENTATRICOPEPTIDE REPEAT-CONTAINING PROTEIN PPR5 HOMOLOG, CHLOROPLASTIC"/>
    <property type="match status" value="1"/>
</dbReference>
<proteinExistence type="inferred from homology"/>
<dbReference type="AlphaFoldDB" id="A0A103YIR6"/>
<comment type="caution">
    <text evidence="4">The sequence shown here is derived from an EMBL/GenBank/DDBJ whole genome shotgun (WGS) entry which is preliminary data.</text>
</comment>
<evidence type="ECO:0000256" key="3">
    <source>
        <dbReference type="PROSITE-ProRule" id="PRU00708"/>
    </source>
</evidence>
<dbReference type="Gramene" id="KVI09849">
    <property type="protein sequence ID" value="KVI09849"/>
    <property type="gene ID" value="Ccrd_011766"/>
</dbReference>
<evidence type="ECO:0000313" key="5">
    <source>
        <dbReference type="Proteomes" id="UP000243975"/>
    </source>
</evidence>
<dbReference type="PROSITE" id="PS51375">
    <property type="entry name" value="PPR"/>
    <property type="match status" value="1"/>
</dbReference>
<feature type="repeat" description="PPR" evidence="3">
    <location>
        <begin position="16"/>
        <end position="50"/>
    </location>
</feature>
<dbReference type="InterPro" id="IPR044179">
    <property type="entry name" value="PPR5-like"/>
</dbReference>
<accession>A0A103YIR6</accession>
<dbReference type="Gene3D" id="1.25.40.10">
    <property type="entry name" value="Tetratricopeptide repeat domain"/>
    <property type="match status" value="1"/>
</dbReference>
<dbReference type="PANTHER" id="PTHR47874">
    <property type="entry name" value="EXPRESSED PROTEIN"/>
    <property type="match status" value="1"/>
</dbReference>
<comment type="similarity">
    <text evidence="1">Belongs to the PPR family. P subfamily.</text>
</comment>
<dbReference type="NCBIfam" id="TIGR00756">
    <property type="entry name" value="PPR"/>
    <property type="match status" value="1"/>
</dbReference>
<organism evidence="4 5">
    <name type="scientific">Cynara cardunculus var. scolymus</name>
    <name type="common">Globe artichoke</name>
    <name type="synonym">Cynara scolymus</name>
    <dbReference type="NCBI Taxonomy" id="59895"/>
    <lineage>
        <taxon>Eukaryota</taxon>
        <taxon>Viridiplantae</taxon>
        <taxon>Streptophyta</taxon>
        <taxon>Embryophyta</taxon>
        <taxon>Tracheophyta</taxon>
        <taxon>Spermatophyta</taxon>
        <taxon>Magnoliopsida</taxon>
        <taxon>eudicotyledons</taxon>
        <taxon>Gunneridae</taxon>
        <taxon>Pentapetalae</taxon>
        <taxon>asterids</taxon>
        <taxon>campanulids</taxon>
        <taxon>Asterales</taxon>
        <taxon>Asteraceae</taxon>
        <taxon>Carduoideae</taxon>
        <taxon>Cardueae</taxon>
        <taxon>Carduinae</taxon>
        <taxon>Cynara</taxon>
    </lineage>
</organism>
<evidence type="ECO:0000256" key="2">
    <source>
        <dbReference type="ARBA" id="ARBA00022737"/>
    </source>
</evidence>
<keyword evidence="2" id="KW-0677">Repeat</keyword>
<dbReference type="InterPro" id="IPR002885">
    <property type="entry name" value="PPR_rpt"/>
</dbReference>
<evidence type="ECO:0000313" key="4">
    <source>
        <dbReference type="EMBL" id="KVI09849.1"/>
    </source>
</evidence>
<dbReference type="GO" id="GO:0003729">
    <property type="term" value="F:mRNA binding"/>
    <property type="evidence" value="ECO:0007669"/>
    <property type="project" value="InterPro"/>
</dbReference>
<dbReference type="InterPro" id="IPR011990">
    <property type="entry name" value="TPR-like_helical_dom_sf"/>
</dbReference>
<reference evidence="4 5" key="1">
    <citation type="journal article" date="2016" name="Sci. Rep.">
        <title>The genome sequence of the outbreeding globe artichoke constructed de novo incorporating a phase-aware low-pass sequencing strategy of F1 progeny.</title>
        <authorList>
            <person name="Scaglione D."/>
            <person name="Reyes-Chin-Wo S."/>
            <person name="Acquadro A."/>
            <person name="Froenicke L."/>
            <person name="Portis E."/>
            <person name="Beitel C."/>
            <person name="Tirone M."/>
            <person name="Mauro R."/>
            <person name="Lo Monaco A."/>
            <person name="Mauromicale G."/>
            <person name="Faccioli P."/>
            <person name="Cattivelli L."/>
            <person name="Rieseberg L."/>
            <person name="Michelmore R."/>
            <person name="Lanteri S."/>
        </authorList>
    </citation>
    <scope>NUCLEOTIDE SEQUENCE [LARGE SCALE GENOMIC DNA]</scope>
    <source>
        <strain evidence="4">2C</strain>
    </source>
</reference>
<dbReference type="EMBL" id="LEKV01001039">
    <property type="protein sequence ID" value="KVI09849.1"/>
    <property type="molecule type" value="Genomic_DNA"/>
</dbReference>